<dbReference type="EMBL" id="JAEHOD010000011">
    <property type="protein sequence ID" value="KAG2450556.1"/>
    <property type="molecule type" value="Genomic_DNA"/>
</dbReference>
<keyword evidence="3" id="KW-1185">Reference proteome</keyword>
<dbReference type="AlphaFoldDB" id="A0A835WPC6"/>
<dbReference type="InterPro" id="IPR029068">
    <property type="entry name" value="Glyas_Bleomycin-R_OHBP_Dase"/>
</dbReference>
<dbReference type="CDD" id="cd07262">
    <property type="entry name" value="VOC_like"/>
    <property type="match status" value="1"/>
</dbReference>
<dbReference type="OrthoDB" id="10249419at2759"/>
<dbReference type="Proteomes" id="UP000613740">
    <property type="component" value="Unassembled WGS sequence"/>
</dbReference>
<dbReference type="SUPFAM" id="SSF54593">
    <property type="entry name" value="Glyoxalase/Bleomycin resistance protein/Dihydroxybiphenyl dioxygenase"/>
    <property type="match status" value="1"/>
</dbReference>
<dbReference type="PANTHER" id="PTHR35006:SF2">
    <property type="entry name" value="GLYOXALASE FAMILY PROTEIN (AFU_ORTHOLOGUE AFUA_5G14830)"/>
    <property type="match status" value="1"/>
</dbReference>
<evidence type="ECO:0000313" key="2">
    <source>
        <dbReference type="EMBL" id="KAG2450556.1"/>
    </source>
</evidence>
<sequence>MIQVSNYEASKAWYTAALSPLGVKVIKEVPEAKACGFGTCFPSFWITQQQQGAALNAGGDGGSGGSSGSSAGGRRQVHFAFQAASRAKVREFHAAALAAGGRDNGGPGFRPQYHPMYYGAFVLDPDGYNVEAVKHMPEGPAEWLGMLMSMLRAALRRLLAAVPGLAALATQAAAAPAKQPGDAGAPAGAACQGCGKAD</sequence>
<dbReference type="Gene3D" id="3.10.180.10">
    <property type="entry name" value="2,3-Dihydroxybiphenyl 1,2-Dioxygenase, domain 1"/>
    <property type="match status" value="1"/>
</dbReference>
<protein>
    <recommendedName>
        <fullName evidence="1">VOC domain-containing protein</fullName>
    </recommendedName>
</protein>
<reference evidence="2" key="1">
    <citation type="journal article" date="2020" name="bioRxiv">
        <title>Comparative genomics of Chlamydomonas.</title>
        <authorList>
            <person name="Craig R.J."/>
            <person name="Hasan A.R."/>
            <person name="Ness R.W."/>
            <person name="Keightley P.D."/>
        </authorList>
    </citation>
    <scope>NUCLEOTIDE SEQUENCE</scope>
    <source>
        <strain evidence="2">CCAP 11/173</strain>
    </source>
</reference>
<organism evidence="2 3">
    <name type="scientific">Chlamydomonas schloesseri</name>
    <dbReference type="NCBI Taxonomy" id="2026947"/>
    <lineage>
        <taxon>Eukaryota</taxon>
        <taxon>Viridiplantae</taxon>
        <taxon>Chlorophyta</taxon>
        <taxon>core chlorophytes</taxon>
        <taxon>Chlorophyceae</taxon>
        <taxon>CS clade</taxon>
        <taxon>Chlamydomonadales</taxon>
        <taxon>Chlamydomonadaceae</taxon>
        <taxon>Chlamydomonas</taxon>
    </lineage>
</organism>
<comment type="caution">
    <text evidence="2">The sequence shown here is derived from an EMBL/GenBank/DDBJ whole genome shotgun (WGS) entry which is preliminary data.</text>
</comment>
<accession>A0A835WPC6</accession>
<feature type="domain" description="VOC" evidence="1">
    <location>
        <begin position="1"/>
        <end position="135"/>
    </location>
</feature>
<evidence type="ECO:0000313" key="3">
    <source>
        <dbReference type="Proteomes" id="UP000613740"/>
    </source>
</evidence>
<dbReference type="Pfam" id="PF00903">
    <property type="entry name" value="Glyoxalase"/>
    <property type="match status" value="1"/>
</dbReference>
<dbReference type="PROSITE" id="PS51819">
    <property type="entry name" value="VOC"/>
    <property type="match status" value="1"/>
</dbReference>
<name>A0A835WPC6_9CHLO</name>
<gene>
    <name evidence="2" type="ORF">HYH02_005057</name>
</gene>
<dbReference type="InterPro" id="IPR037523">
    <property type="entry name" value="VOC_core"/>
</dbReference>
<dbReference type="InterPro" id="IPR004360">
    <property type="entry name" value="Glyas_Fos-R_dOase_dom"/>
</dbReference>
<dbReference type="PANTHER" id="PTHR35006">
    <property type="entry name" value="GLYOXALASE FAMILY PROTEIN (AFU_ORTHOLOGUE AFUA_5G14830)"/>
    <property type="match status" value="1"/>
</dbReference>
<proteinExistence type="predicted"/>
<evidence type="ECO:0000259" key="1">
    <source>
        <dbReference type="PROSITE" id="PS51819"/>
    </source>
</evidence>